<organism evidence="14 15">
    <name type="scientific">Marasmiellus scandens</name>
    <dbReference type="NCBI Taxonomy" id="2682957"/>
    <lineage>
        <taxon>Eukaryota</taxon>
        <taxon>Fungi</taxon>
        <taxon>Dikarya</taxon>
        <taxon>Basidiomycota</taxon>
        <taxon>Agaricomycotina</taxon>
        <taxon>Agaricomycetes</taxon>
        <taxon>Agaricomycetidae</taxon>
        <taxon>Agaricales</taxon>
        <taxon>Marasmiineae</taxon>
        <taxon>Omphalotaceae</taxon>
        <taxon>Marasmiellus</taxon>
    </lineage>
</organism>
<evidence type="ECO:0008006" key="16">
    <source>
        <dbReference type="Google" id="ProtNLM"/>
    </source>
</evidence>
<keyword evidence="7" id="KW-0479">Metal-binding</keyword>
<comment type="caution">
    <text evidence="14">The sequence shown here is derived from an EMBL/GenBank/DDBJ whole genome shotgun (WGS) entry which is preliminary data.</text>
</comment>
<evidence type="ECO:0000256" key="7">
    <source>
        <dbReference type="ARBA" id="ARBA00022723"/>
    </source>
</evidence>
<keyword evidence="6 13" id="KW-0812">Transmembrane</keyword>
<evidence type="ECO:0000256" key="3">
    <source>
        <dbReference type="ARBA" id="ARBA00004721"/>
    </source>
</evidence>
<keyword evidence="5" id="KW-0349">Heme</keyword>
<feature type="transmembrane region" description="Helical" evidence="13">
    <location>
        <begin position="37"/>
        <end position="54"/>
    </location>
</feature>
<evidence type="ECO:0000313" key="14">
    <source>
        <dbReference type="EMBL" id="KAK7453436.1"/>
    </source>
</evidence>
<dbReference type="SUPFAM" id="SSF48264">
    <property type="entry name" value="Cytochrome P450"/>
    <property type="match status" value="1"/>
</dbReference>
<dbReference type="Gene3D" id="1.10.630.10">
    <property type="entry name" value="Cytochrome P450"/>
    <property type="match status" value="1"/>
</dbReference>
<dbReference type="Pfam" id="PF00067">
    <property type="entry name" value="p450"/>
    <property type="match status" value="1"/>
</dbReference>
<evidence type="ECO:0000256" key="11">
    <source>
        <dbReference type="ARBA" id="ARBA00023033"/>
    </source>
</evidence>
<reference evidence="14 15" key="1">
    <citation type="submission" date="2024-01" db="EMBL/GenBank/DDBJ databases">
        <title>A draft genome for the cacao thread blight pathogen Marasmiellus scandens.</title>
        <authorList>
            <person name="Baruah I.K."/>
            <person name="Leung J."/>
            <person name="Bukari Y."/>
            <person name="Amoako-Attah I."/>
            <person name="Meinhardt L.W."/>
            <person name="Bailey B.A."/>
            <person name="Cohen S.P."/>
        </authorList>
    </citation>
    <scope>NUCLEOTIDE SEQUENCE [LARGE SCALE GENOMIC DNA]</scope>
    <source>
        <strain evidence="14 15">GH-19</strain>
    </source>
</reference>
<accession>A0ABR1JCG2</accession>
<name>A0ABR1JCG2_9AGAR</name>
<dbReference type="InterPro" id="IPR001128">
    <property type="entry name" value="Cyt_P450"/>
</dbReference>
<evidence type="ECO:0000256" key="10">
    <source>
        <dbReference type="ARBA" id="ARBA00023004"/>
    </source>
</evidence>
<dbReference type="InterPro" id="IPR050121">
    <property type="entry name" value="Cytochrome_P450_monoxygenase"/>
</dbReference>
<dbReference type="EMBL" id="JBANRG010000026">
    <property type="protein sequence ID" value="KAK7453436.1"/>
    <property type="molecule type" value="Genomic_DNA"/>
</dbReference>
<evidence type="ECO:0000256" key="1">
    <source>
        <dbReference type="ARBA" id="ARBA00001971"/>
    </source>
</evidence>
<dbReference type="PANTHER" id="PTHR24305">
    <property type="entry name" value="CYTOCHROME P450"/>
    <property type="match status" value="1"/>
</dbReference>
<evidence type="ECO:0000256" key="4">
    <source>
        <dbReference type="ARBA" id="ARBA00010617"/>
    </source>
</evidence>
<evidence type="ECO:0000256" key="13">
    <source>
        <dbReference type="SAM" id="Phobius"/>
    </source>
</evidence>
<gene>
    <name evidence="14" type="ORF">VKT23_011707</name>
</gene>
<comment type="subcellular location">
    <subcellularLocation>
        <location evidence="2">Membrane</location>
    </subcellularLocation>
</comment>
<keyword evidence="11" id="KW-0503">Monooxygenase</keyword>
<evidence type="ECO:0000256" key="9">
    <source>
        <dbReference type="ARBA" id="ARBA00023002"/>
    </source>
</evidence>
<dbReference type="InterPro" id="IPR036396">
    <property type="entry name" value="Cyt_P450_sf"/>
</dbReference>
<evidence type="ECO:0000256" key="8">
    <source>
        <dbReference type="ARBA" id="ARBA00022989"/>
    </source>
</evidence>
<dbReference type="PANTHER" id="PTHR24305:SF166">
    <property type="entry name" value="CYTOCHROME P450 12A4, MITOCHONDRIAL-RELATED"/>
    <property type="match status" value="1"/>
</dbReference>
<comment type="pathway">
    <text evidence="3">Secondary metabolite biosynthesis; terpenoid biosynthesis.</text>
</comment>
<comment type="similarity">
    <text evidence="4">Belongs to the cytochrome P450 family.</text>
</comment>
<keyword evidence="12 13" id="KW-0472">Membrane</keyword>
<keyword evidence="9" id="KW-0560">Oxidoreductase</keyword>
<dbReference type="Proteomes" id="UP001498398">
    <property type="component" value="Unassembled WGS sequence"/>
</dbReference>
<evidence type="ECO:0000256" key="12">
    <source>
        <dbReference type="ARBA" id="ARBA00023136"/>
    </source>
</evidence>
<evidence type="ECO:0000256" key="2">
    <source>
        <dbReference type="ARBA" id="ARBA00004370"/>
    </source>
</evidence>
<protein>
    <recommendedName>
        <fullName evidence="16">Cytochrome P450 monooxygenase</fullName>
    </recommendedName>
</protein>
<proteinExistence type="inferred from homology"/>
<keyword evidence="8 13" id="KW-1133">Transmembrane helix</keyword>
<dbReference type="PRINTS" id="PR00465">
    <property type="entry name" value="EP450IV"/>
</dbReference>
<evidence type="ECO:0000313" key="15">
    <source>
        <dbReference type="Proteomes" id="UP001498398"/>
    </source>
</evidence>
<dbReference type="InterPro" id="IPR002403">
    <property type="entry name" value="Cyt_P450_E_grp-IV"/>
</dbReference>
<feature type="transmembrane region" description="Helical" evidence="13">
    <location>
        <begin position="7"/>
        <end position="25"/>
    </location>
</feature>
<comment type="cofactor">
    <cofactor evidence="1">
        <name>heme</name>
        <dbReference type="ChEBI" id="CHEBI:30413"/>
    </cofactor>
</comment>
<evidence type="ECO:0000256" key="5">
    <source>
        <dbReference type="ARBA" id="ARBA00022617"/>
    </source>
</evidence>
<keyword evidence="15" id="KW-1185">Reference proteome</keyword>
<keyword evidence="10" id="KW-0408">Iron</keyword>
<sequence>MDIRGDTRVGIVLFIYLILLLFAIQERTLPDAAGWAARLWSAIIFSIFLARVVYRLSPLHPLYNFPGPVLFRCTNLAIAYIVFKGYRHVYVARLHAQYGDFVRIGPNKISVLRNDVVHAIYSSAKCMDKSLAYRLGHFFDGGLFFIREREKHSERRRAWAGAFSAASFGVFSSSVLKSRSEQLVKALLSEEPRTLDLGDMLSRWSYDVMGDLTFGSGKGFELMEEGDKEKIIENGQRAMIAFDILGEIPSFLDVLYYLPATKSIHQLETLAAKKLKIREQSHSNDPDIVSHLLKSNEGDSNSELLAVDTLFAIQAGSDTITGVSTLLFYYVLSNRDVYDKLTKELDEYYARESSVNIETLIRLPYLGAVIQEGLRLGTPFPGLPRVAPSTGIILGDRYVPGGTVVSVPAYAQQTSARNFGPDPFVFRPERWYSESSRHEYTHDASAIMCFSSGPFGCLGKSLAIKELHVLVAYLLLFCHLEPPPSFDRDAFLHGVQNMQTTVFSTPLMAHVKRRRDK</sequence>
<evidence type="ECO:0000256" key="6">
    <source>
        <dbReference type="ARBA" id="ARBA00022692"/>
    </source>
</evidence>